<evidence type="ECO:0000313" key="2">
    <source>
        <dbReference type="Proteomes" id="UP001217476"/>
    </source>
</evidence>
<sequence length="148" mass="15942">MLYQVGPLPIDTTPFSATTFGRTVGVDLATKAIMGRRQPHEMMGEAEENISLTGQLLPTKLGGLTELALAESLATSGTIVPVMRGDGRMLGWYVIQKVSEQHVDLTRYGVGFVIRYTLDLVREDIDAAAGGAQFGGLVGMLVNLFEEL</sequence>
<dbReference type="AlphaFoldDB" id="A0AAJ5VVB7"/>
<dbReference type="Pfam" id="PF06995">
    <property type="entry name" value="Phage_P2_GpU"/>
    <property type="match status" value="1"/>
</dbReference>
<organism evidence="1 2">
    <name type="scientific">Candidatus Devosia phytovorans</name>
    <dbReference type="NCBI Taxonomy" id="3121372"/>
    <lineage>
        <taxon>Bacteria</taxon>
        <taxon>Pseudomonadati</taxon>
        <taxon>Pseudomonadota</taxon>
        <taxon>Alphaproteobacteria</taxon>
        <taxon>Hyphomicrobiales</taxon>
        <taxon>Devosiaceae</taxon>
        <taxon>Devosia</taxon>
    </lineage>
</organism>
<accession>A0AAJ5VVB7</accession>
<proteinExistence type="predicted"/>
<name>A0AAJ5VVB7_9HYPH</name>
<dbReference type="Proteomes" id="UP001217476">
    <property type="component" value="Chromosome"/>
</dbReference>
<reference evidence="1" key="1">
    <citation type="submission" date="2023-03" db="EMBL/GenBank/DDBJ databases">
        <title>Andean soil-derived lignocellulolytic bacterial consortium as a source of novel taxa and putative plastic-active enzymes.</title>
        <authorList>
            <person name="Diaz-Garcia L."/>
            <person name="Chuvochina M."/>
            <person name="Feuerriegel G."/>
            <person name="Bunk B."/>
            <person name="Sproer C."/>
            <person name="Streit W.R."/>
            <person name="Rodriguez L.M."/>
            <person name="Overmann J."/>
            <person name="Jimenez D.J."/>
        </authorList>
    </citation>
    <scope>NUCLEOTIDE SEQUENCE</scope>
    <source>
        <strain evidence="1">MAG 4196</strain>
    </source>
</reference>
<gene>
    <name evidence="1" type="ORF">P0Y65_20765</name>
</gene>
<evidence type="ECO:0000313" key="1">
    <source>
        <dbReference type="EMBL" id="WEK04575.1"/>
    </source>
</evidence>
<dbReference type="EMBL" id="CP119312">
    <property type="protein sequence ID" value="WEK04575.1"/>
    <property type="molecule type" value="Genomic_DNA"/>
</dbReference>
<dbReference type="InterPro" id="IPR009734">
    <property type="entry name" value="Myoviridae_GpU"/>
</dbReference>
<protein>
    <submittedName>
        <fullName evidence="1">Phage tail protein</fullName>
    </submittedName>
</protein>